<accession>A0ABW6CRL1</accession>
<dbReference type="SUPFAM" id="SSF53756">
    <property type="entry name" value="UDP-Glycosyltransferase/glycogen phosphorylase"/>
    <property type="match status" value="1"/>
</dbReference>
<dbReference type="NCBIfam" id="TIGR03590">
    <property type="entry name" value="PseG"/>
    <property type="match status" value="1"/>
</dbReference>
<proteinExistence type="predicted"/>
<gene>
    <name evidence="1" type="primary">pseG</name>
    <name evidence="1" type="ORF">OCL97_15915</name>
</gene>
<evidence type="ECO:0000313" key="2">
    <source>
        <dbReference type="Proteomes" id="UP001598130"/>
    </source>
</evidence>
<dbReference type="RefSeq" id="WP_377370872.1">
    <property type="nucleotide sequence ID" value="NZ_JAOTJD010000033.1"/>
</dbReference>
<evidence type="ECO:0000313" key="1">
    <source>
        <dbReference type="EMBL" id="MFD3265444.1"/>
    </source>
</evidence>
<dbReference type="Gene3D" id="3.40.50.2000">
    <property type="entry name" value="Glycogen Phosphorylase B"/>
    <property type="match status" value="1"/>
</dbReference>
<comment type="caution">
    <text evidence="1">The sequence shown here is derived from an EMBL/GenBank/DDBJ whole genome shotgun (WGS) entry which is preliminary data.</text>
</comment>
<dbReference type="InterPro" id="IPR020023">
    <property type="entry name" value="PseG"/>
</dbReference>
<protein>
    <submittedName>
        <fullName evidence="1">UDP-2,4-diacetamido-2,4, 6-trideoxy-beta-L-altropyranose hydrolase</fullName>
        <ecNumber evidence="1">3.6.1.57</ecNumber>
    </submittedName>
</protein>
<dbReference type="PANTHER" id="PTHR21015">
    <property type="entry name" value="UDP-N-ACETYLGLUCOSAMINE--N-ACETYLMURAMYL-(PENTAPEPTIDE) PYROPHOSPHORYL-UNDECAPRENOL N-ACETYLGLUCOSAMINE TRANSFERASE 1"/>
    <property type="match status" value="1"/>
</dbReference>
<dbReference type="EMBL" id="JAOTJD010000033">
    <property type="protein sequence ID" value="MFD3265444.1"/>
    <property type="molecule type" value="Genomic_DNA"/>
</dbReference>
<organism evidence="1 2">
    <name type="scientific">Phenylobacterium ferrooxidans</name>
    <dbReference type="NCBI Taxonomy" id="2982689"/>
    <lineage>
        <taxon>Bacteria</taxon>
        <taxon>Pseudomonadati</taxon>
        <taxon>Pseudomonadota</taxon>
        <taxon>Alphaproteobacteria</taxon>
        <taxon>Caulobacterales</taxon>
        <taxon>Caulobacteraceae</taxon>
        <taxon>Phenylobacterium</taxon>
    </lineage>
</organism>
<dbReference type="PANTHER" id="PTHR21015:SF22">
    <property type="entry name" value="GLYCOSYLTRANSFERASE"/>
    <property type="match status" value="1"/>
</dbReference>
<dbReference type="EC" id="3.6.1.57" evidence="1"/>
<name>A0ABW6CRL1_9CAUL</name>
<dbReference type="Gene3D" id="3.40.50.11190">
    <property type="match status" value="1"/>
</dbReference>
<reference evidence="1 2" key="1">
    <citation type="submission" date="2022-09" db="EMBL/GenBank/DDBJ databases">
        <title>New species of Phenylobacterium.</title>
        <authorList>
            <person name="Mieszkin S."/>
        </authorList>
    </citation>
    <scope>NUCLEOTIDE SEQUENCE [LARGE SCALE GENOMIC DNA]</scope>
    <source>
        <strain evidence="1 2">HK31-G</strain>
    </source>
</reference>
<keyword evidence="2" id="KW-1185">Reference proteome</keyword>
<dbReference type="GO" id="GO:0016787">
    <property type="term" value="F:hydrolase activity"/>
    <property type="evidence" value="ECO:0007669"/>
    <property type="project" value="UniProtKB-KW"/>
</dbReference>
<dbReference type="Proteomes" id="UP001598130">
    <property type="component" value="Unassembled WGS sequence"/>
</dbReference>
<sequence length="353" mass="37274">MIPVRPRILFVANAGPEVGGGHVMRCITLARALGERGADCAFACTLEVAALLEVFGPEIVREEATGLDPDHIADALTGVRFDAVVFDHYGLGREHHEALARGRTTLVIDDLADRPLAANLVLDSGPGRQPSDYALLTDAQLLLGPEFAPVRPEFAHLRNPALARRGGGVRRVLVTLGLTDVGAITARVVERLRMRLNDVTLDVVLGAGAPSLPGLTKIASRDPRMTLHVDSQDMANLILNADIAIGAAGSSIWERCVLGLPSAMLVLAQNQQGAADAMAEREAALVVDARADDLDARLDRAIVRLLTDAALRARLSAASAAICDGLGAGRAAETFLKLIATRDSLPHPQGPQP</sequence>
<keyword evidence="1" id="KW-0378">Hydrolase</keyword>